<evidence type="ECO:0000313" key="2">
    <source>
        <dbReference type="EMBL" id="ERN10278.1"/>
    </source>
</evidence>
<proteinExistence type="predicted"/>
<evidence type="ECO:0000313" key="3">
    <source>
        <dbReference type="Proteomes" id="UP000017836"/>
    </source>
</evidence>
<keyword evidence="3" id="KW-1185">Reference proteome</keyword>
<dbReference type="Gramene" id="ERN10278">
    <property type="protein sequence ID" value="ERN10278"/>
    <property type="gene ID" value="AMTR_s00178p00046550"/>
</dbReference>
<name>W1PQE6_AMBTC</name>
<reference evidence="3" key="1">
    <citation type="journal article" date="2013" name="Science">
        <title>The Amborella genome and the evolution of flowering plants.</title>
        <authorList>
            <consortium name="Amborella Genome Project"/>
        </authorList>
    </citation>
    <scope>NUCLEOTIDE SEQUENCE [LARGE SCALE GENOMIC DNA]</scope>
</reference>
<sequence>MQANGASRGSIARKCKQHPDETLYGFNTVNSKHRADPSLQSEDHAAPKLYTCNFVSSACSKPSFSQPRPGPYKTLARP</sequence>
<dbReference type="HOGENOM" id="CLU_2625308_0_0_1"/>
<gene>
    <name evidence="2" type="ORF">AMTR_s00178p00046550</name>
</gene>
<dbReference type="AlphaFoldDB" id="W1PQE6"/>
<feature type="region of interest" description="Disordered" evidence="1">
    <location>
        <begin position="59"/>
        <end position="78"/>
    </location>
</feature>
<organism evidence="2 3">
    <name type="scientific">Amborella trichopoda</name>
    <dbReference type="NCBI Taxonomy" id="13333"/>
    <lineage>
        <taxon>Eukaryota</taxon>
        <taxon>Viridiplantae</taxon>
        <taxon>Streptophyta</taxon>
        <taxon>Embryophyta</taxon>
        <taxon>Tracheophyta</taxon>
        <taxon>Spermatophyta</taxon>
        <taxon>Magnoliopsida</taxon>
        <taxon>Amborellales</taxon>
        <taxon>Amborellaceae</taxon>
        <taxon>Amborella</taxon>
    </lineage>
</organism>
<dbReference type="EMBL" id="KI392880">
    <property type="protein sequence ID" value="ERN10278.1"/>
    <property type="molecule type" value="Genomic_DNA"/>
</dbReference>
<dbReference type="Proteomes" id="UP000017836">
    <property type="component" value="Unassembled WGS sequence"/>
</dbReference>
<protein>
    <submittedName>
        <fullName evidence="2">Uncharacterized protein</fullName>
    </submittedName>
</protein>
<evidence type="ECO:0000256" key="1">
    <source>
        <dbReference type="SAM" id="MobiDB-lite"/>
    </source>
</evidence>
<accession>W1PQE6</accession>